<dbReference type="PANTHER" id="PTHR11319">
    <property type="entry name" value="G PROTEIN-COUPLED RECEPTOR-RELATED"/>
    <property type="match status" value="1"/>
</dbReference>
<dbReference type="EMBL" id="LGRX02033866">
    <property type="protein sequence ID" value="KAK3239606.1"/>
    <property type="molecule type" value="Genomic_DNA"/>
</dbReference>
<protein>
    <recommendedName>
        <fullName evidence="6">Tyrosine-protein kinase ephrin type A/B receptor-like domain-containing protein</fullName>
    </recommendedName>
</protein>
<feature type="domain" description="TRP C-terminal" evidence="2">
    <location>
        <begin position="607"/>
        <end position="840"/>
    </location>
</feature>
<feature type="transmembrane region" description="Helical" evidence="1">
    <location>
        <begin position="761"/>
        <end position="782"/>
    </location>
</feature>
<evidence type="ECO:0000313" key="5">
    <source>
        <dbReference type="Proteomes" id="UP001190700"/>
    </source>
</evidence>
<evidence type="ECO:0000313" key="4">
    <source>
        <dbReference type="EMBL" id="KAK3239606.1"/>
    </source>
</evidence>
<feature type="transmembrane region" description="Helical" evidence="1">
    <location>
        <begin position="789"/>
        <end position="808"/>
    </location>
</feature>
<keyword evidence="5" id="KW-1185">Reference proteome</keyword>
<reference evidence="4 5" key="1">
    <citation type="journal article" date="2015" name="Genome Biol. Evol.">
        <title>Comparative Genomics of a Bacterivorous Green Alga Reveals Evolutionary Causalities and Consequences of Phago-Mixotrophic Mode of Nutrition.</title>
        <authorList>
            <person name="Burns J.A."/>
            <person name="Paasch A."/>
            <person name="Narechania A."/>
            <person name="Kim E."/>
        </authorList>
    </citation>
    <scope>NUCLEOTIDE SEQUENCE [LARGE SCALE GENOMIC DNA]</scope>
    <source>
        <strain evidence="4 5">PLY_AMNH</strain>
    </source>
</reference>
<dbReference type="Gene3D" id="2.10.50.10">
    <property type="entry name" value="Tumor Necrosis Factor Receptor, subunit A, domain 2"/>
    <property type="match status" value="2"/>
</dbReference>
<evidence type="ECO:0008006" key="6">
    <source>
        <dbReference type="Google" id="ProtNLM"/>
    </source>
</evidence>
<dbReference type="InterPro" id="IPR011641">
    <property type="entry name" value="Tyr-kin_ephrin_A/B_rcpt-like"/>
</dbReference>
<dbReference type="Pfam" id="PF06011">
    <property type="entry name" value="TRP"/>
    <property type="match status" value="1"/>
</dbReference>
<dbReference type="InterPro" id="IPR010308">
    <property type="entry name" value="TRP_C"/>
</dbReference>
<comment type="caution">
    <text evidence="4">The sequence shown here is derived from an EMBL/GenBank/DDBJ whole genome shotgun (WGS) entry which is preliminary data.</text>
</comment>
<keyword evidence="1" id="KW-0472">Membrane</keyword>
<keyword evidence="1" id="KW-0812">Transmembrane</keyword>
<feature type="transmembrane region" description="Helical" evidence="1">
    <location>
        <begin position="851"/>
        <end position="869"/>
    </location>
</feature>
<evidence type="ECO:0000259" key="3">
    <source>
        <dbReference type="Pfam" id="PF07699"/>
    </source>
</evidence>
<feature type="transmembrane region" description="Helical" evidence="1">
    <location>
        <begin position="820"/>
        <end position="839"/>
    </location>
</feature>
<dbReference type="Proteomes" id="UP001190700">
    <property type="component" value="Unassembled WGS sequence"/>
</dbReference>
<dbReference type="CDD" id="cd00185">
    <property type="entry name" value="TNFRSF"/>
    <property type="match status" value="1"/>
</dbReference>
<organism evidence="4 5">
    <name type="scientific">Cymbomonas tetramitiformis</name>
    <dbReference type="NCBI Taxonomy" id="36881"/>
    <lineage>
        <taxon>Eukaryota</taxon>
        <taxon>Viridiplantae</taxon>
        <taxon>Chlorophyta</taxon>
        <taxon>Pyramimonadophyceae</taxon>
        <taxon>Pyramimonadales</taxon>
        <taxon>Pyramimonadaceae</taxon>
        <taxon>Cymbomonas</taxon>
    </lineage>
</organism>
<dbReference type="PANTHER" id="PTHR11319:SF35">
    <property type="entry name" value="OUTER MEMBRANE PROTEIN PMPC-RELATED"/>
    <property type="match status" value="1"/>
</dbReference>
<feature type="transmembrane region" description="Helical" evidence="1">
    <location>
        <begin position="611"/>
        <end position="631"/>
    </location>
</feature>
<dbReference type="SUPFAM" id="SSF57184">
    <property type="entry name" value="Growth factor receptor domain"/>
    <property type="match status" value="1"/>
</dbReference>
<feature type="domain" description="Tyrosine-protein kinase ephrin type A/B receptor-like" evidence="3">
    <location>
        <begin position="283"/>
        <end position="314"/>
    </location>
</feature>
<dbReference type="Pfam" id="PF07699">
    <property type="entry name" value="Ephrin_rec_like"/>
    <property type="match status" value="1"/>
</dbReference>
<proteinExistence type="predicted"/>
<sequence length="1313" mass="146026">CELAHNLASDNGGAIFADGSVQPRVVTSMDDLLFRSNAALEGGGGALFSLDSYQCNTCIFTNNSARYGNVTAGPTTHMHMANFSQFIRTASGAMLPEMHINAHDAFSNVVLTYRARAWLTSSSLSVTNEMTSFEAGAVLLHGIQVYGQPGSEHGLDLEVLPEAQAASAVVETLHFTVSLRNCTLDEYVDDSLVCQPCTEGMYPSDVSSTASNRTCISCDAGQLAVEHNGTLACRACPAGTFQTNTEEHGRVCEECSPGSYQTKEGQTNCFPCEKGEYSALSGRPVQCDWCARGYFQNVSGSTGCLPCPHGYFADEEREANCKRCEMDTFTSALGSAACTPCPNHTHFHLIGTADFLVTAAGTAEDCLPDIGYYGLPGVQAQVCPTGGVCCHCAAGSFTSLDQGLDRLEAFDALYYTDYCNCEMGTSPFPYPAAGYVRNEAAGYEDHFVMCSHKDSCRGALTVREGETAIVIHTATIDAAGSSAAALQLTAGYCSMRHTGRLCHRCASGYYELGGECTKCPASYTAKLLLNVGGGAALVALWTFVAVYLSVVFTSLDIFLLHIQMNSMVHSFKLGWPSSLDTWAQAMNVLDFDIDFMKPQCLFEHFSYRNMFHIQLTMPAVFCLIVSFLYIIRKYQIARSTELSILGKDCATLHVFRTRIAAVLLLQSIMYHQLCKTCFEPWMCFKMGDELYYMQASPDIECWNAAHYHFLALSVVGLVVYVFGIPAWHVGVLYFGTKHAVLGEASFTAKFGWMYEAYRLEWIWWSIMLLLRRFVFAAICVFCQREPVVQIVWSLICLHIFIVGHFFARPFVDPLVNVMDGLSLTGLYIIVIAGCVFYFQEDHAISIAKWTNYYYCASGFPMMFGILIFGRDLYEKKCRFRVKQKLYRSLPEDMAAYEHRFHTVVQHLHALSEDTAGGMTQEEFVAFVVPLDDGVLPELKEWHAARIFQRALQTFTAGETSNELACAADEASSASSPSNELHERPSRMFKTDSSLRMCYQGLEMNETEAGPRLSSAALQHGASVLYCEVLVRDAIVGIQSMQGQSGGARIEMQGLSREEMMEIWHFLMPDHLAYEFMELLLSYVYLPLANEARVKFQIKDLLYSLEKLSQAGLLTVWVGKGSRKFEEQSVLYTRLMNCCLATLLEQQDASLPECAELSDVNCDRSDSVCVNPRTSRSRSIIVQMHGSKFFAEQRTKFRGFTSELKTMIKVKSTKFRDFKSEFKTMMKFTSIDVMAAEKDACHKLLDLLKPHVLQAWLSSQTSSKWTPVFRELGKSIHARHHLSSREYCVQLHHDVSEPASEPSESAQSKLCRDI</sequence>
<keyword evidence="1" id="KW-1133">Transmembrane helix</keyword>
<name>A0AAE0BN16_9CHLO</name>
<dbReference type="SMART" id="SM01411">
    <property type="entry name" value="Ephrin_rec_like"/>
    <property type="match status" value="4"/>
</dbReference>
<evidence type="ECO:0000259" key="2">
    <source>
        <dbReference type="Pfam" id="PF06011"/>
    </source>
</evidence>
<gene>
    <name evidence="4" type="ORF">CYMTET_50475</name>
</gene>
<feature type="transmembrane region" description="Helical" evidence="1">
    <location>
        <begin position="527"/>
        <end position="550"/>
    </location>
</feature>
<feature type="transmembrane region" description="Helical" evidence="1">
    <location>
        <begin position="709"/>
        <end position="727"/>
    </location>
</feature>
<feature type="non-terminal residue" evidence="4">
    <location>
        <position position="1"/>
    </location>
</feature>
<accession>A0AAE0BN16</accession>
<evidence type="ECO:0000256" key="1">
    <source>
        <dbReference type="SAM" id="Phobius"/>
    </source>
</evidence>
<dbReference type="InterPro" id="IPR009030">
    <property type="entry name" value="Growth_fac_rcpt_cys_sf"/>
</dbReference>